<comment type="similarity">
    <text evidence="2">Belongs to the polysaccharide deacetylase family.</text>
</comment>
<reference evidence="9 10" key="1">
    <citation type="submission" date="2014-12" db="EMBL/GenBank/DDBJ databases">
        <title>16Stimator: statistical estimation of ribosomal gene copy numbers from draft genome assemblies.</title>
        <authorList>
            <person name="Perisin M.A."/>
            <person name="Vetter M."/>
            <person name="Gilbert J.A."/>
            <person name="Bergelson J."/>
        </authorList>
    </citation>
    <scope>NUCLEOTIDE SEQUENCE [LARGE SCALE GENOMIC DNA]</scope>
    <source>
        <strain evidence="9 10">MEJ076</strain>
    </source>
</reference>
<evidence type="ECO:0000256" key="7">
    <source>
        <dbReference type="SAM" id="SignalP"/>
    </source>
</evidence>
<dbReference type="GO" id="GO:0016020">
    <property type="term" value="C:membrane"/>
    <property type="evidence" value="ECO:0007669"/>
    <property type="project" value="TreeGrafter"/>
</dbReference>
<dbReference type="AlphaFoldDB" id="A0A0D0J733"/>
<evidence type="ECO:0000313" key="9">
    <source>
        <dbReference type="EMBL" id="KIQ01524.1"/>
    </source>
</evidence>
<feature type="chain" id="PRO_5002213469" description="Chitooligosaccharide deacetylase" evidence="7">
    <location>
        <begin position="21"/>
        <end position="280"/>
    </location>
</feature>
<dbReference type="GO" id="GO:0016810">
    <property type="term" value="F:hydrolase activity, acting on carbon-nitrogen (but not peptide) bonds"/>
    <property type="evidence" value="ECO:0007669"/>
    <property type="project" value="InterPro"/>
</dbReference>
<evidence type="ECO:0000259" key="8">
    <source>
        <dbReference type="PROSITE" id="PS51677"/>
    </source>
</evidence>
<evidence type="ECO:0000256" key="2">
    <source>
        <dbReference type="ARBA" id="ARBA00010973"/>
    </source>
</evidence>
<gene>
    <name evidence="9" type="ORF">RU07_15690</name>
</gene>
<dbReference type="Pfam" id="PF01522">
    <property type="entry name" value="Polysacc_deac_1"/>
    <property type="match status" value="1"/>
</dbReference>
<comment type="caution">
    <text evidence="9">The sequence shown here is derived from an EMBL/GenBank/DDBJ whole genome shotgun (WGS) entry which is preliminary data.</text>
</comment>
<dbReference type="CDD" id="cd10917">
    <property type="entry name" value="CE4_NodB_like_6s_7s"/>
    <property type="match status" value="1"/>
</dbReference>
<organism evidence="9 10">
    <name type="scientific">Agrobacterium tumefaciens</name>
    <dbReference type="NCBI Taxonomy" id="358"/>
    <lineage>
        <taxon>Bacteria</taxon>
        <taxon>Pseudomonadati</taxon>
        <taxon>Pseudomonadota</taxon>
        <taxon>Alphaproteobacteria</taxon>
        <taxon>Hyphomicrobiales</taxon>
        <taxon>Rhizobiaceae</taxon>
        <taxon>Rhizobium/Agrobacterium group</taxon>
        <taxon>Agrobacterium</taxon>
        <taxon>Agrobacterium tumefaciens complex</taxon>
    </lineage>
</organism>
<evidence type="ECO:0000256" key="5">
    <source>
        <dbReference type="ARBA" id="ARBA00022801"/>
    </source>
</evidence>
<dbReference type="Gene3D" id="3.20.20.370">
    <property type="entry name" value="Glycoside hydrolase/deacetylase"/>
    <property type="match status" value="1"/>
</dbReference>
<dbReference type="InterPro" id="IPR002509">
    <property type="entry name" value="NODB_dom"/>
</dbReference>
<keyword evidence="7" id="KW-0732">Signal</keyword>
<dbReference type="InterPro" id="IPR011330">
    <property type="entry name" value="Glyco_hydro/deAcase_b/a-brl"/>
</dbReference>
<dbReference type="SUPFAM" id="SSF88713">
    <property type="entry name" value="Glycoside hydrolase/deacetylase"/>
    <property type="match status" value="1"/>
</dbReference>
<evidence type="ECO:0000256" key="4">
    <source>
        <dbReference type="ARBA" id="ARBA00022723"/>
    </source>
</evidence>
<accession>A0A0D0J733</accession>
<dbReference type="PANTHER" id="PTHR10587:SF133">
    <property type="entry name" value="CHITIN DEACETYLASE 1-RELATED"/>
    <property type="match status" value="1"/>
</dbReference>
<evidence type="ECO:0000256" key="1">
    <source>
        <dbReference type="ARBA" id="ARBA00003236"/>
    </source>
</evidence>
<sequence length="280" mass="29945">MSFQTVLANIALATCLVACAGKPPVDGSMKTSFAASAPVGSSLKADDPVALSPVAWMRPRNPAGLAGRDIYVSSADDIALANKEVVLSFDDGPVPGKTESILATLEEFGVKATFLMVGEMAQAHPDIAKKVIADGHSVGSHTYSHPNLRALSFDRALAEVSRGASVVSKATDNGASFFRFPYLSDNSRLRHMVSDRGMVIMDVQIDSKDYFKDAPAVVASRTMAALRHRGSGIILMHDIHRRTAAMLPALLTQLKAEGYKVVHLVYKKNSHKPMVVASLN</sequence>
<dbReference type="EMBL" id="JXQV01000013">
    <property type="protein sequence ID" value="KIQ01524.1"/>
    <property type="molecule type" value="Genomic_DNA"/>
</dbReference>
<comment type="function">
    <text evidence="1">Is involved in generating a small heat-stable compound (Nod), an acylated oligomer of N-acetylglucosamine, that stimulates mitosis in various plant protoplasts.</text>
</comment>
<proteinExistence type="inferred from homology"/>
<evidence type="ECO:0000313" key="10">
    <source>
        <dbReference type="Proteomes" id="UP000035017"/>
    </source>
</evidence>
<dbReference type="GO" id="GO:0046872">
    <property type="term" value="F:metal ion binding"/>
    <property type="evidence" value="ECO:0007669"/>
    <property type="project" value="UniProtKB-KW"/>
</dbReference>
<feature type="domain" description="NodB homology" evidence="8">
    <location>
        <begin position="83"/>
        <end position="262"/>
    </location>
</feature>
<dbReference type="OrthoDB" id="276604at2"/>
<evidence type="ECO:0000256" key="3">
    <source>
        <dbReference type="ARBA" id="ARBA00020071"/>
    </source>
</evidence>
<keyword evidence="5" id="KW-0378">Hydrolase</keyword>
<dbReference type="GO" id="GO:0005975">
    <property type="term" value="P:carbohydrate metabolic process"/>
    <property type="evidence" value="ECO:0007669"/>
    <property type="project" value="InterPro"/>
</dbReference>
<dbReference type="PROSITE" id="PS51677">
    <property type="entry name" value="NODB"/>
    <property type="match status" value="1"/>
</dbReference>
<keyword evidence="4" id="KW-0479">Metal-binding</keyword>
<dbReference type="InterPro" id="IPR050248">
    <property type="entry name" value="Polysacc_deacetylase_ArnD"/>
</dbReference>
<dbReference type="PANTHER" id="PTHR10587">
    <property type="entry name" value="GLYCOSYL TRANSFERASE-RELATED"/>
    <property type="match status" value="1"/>
</dbReference>
<name>A0A0D0J733_AGRTU</name>
<protein>
    <recommendedName>
        <fullName evidence="3">Chitooligosaccharide deacetylase</fullName>
    </recommendedName>
    <alternativeName>
        <fullName evidence="6">Nodulation protein B</fullName>
    </alternativeName>
</protein>
<dbReference type="Proteomes" id="UP000035017">
    <property type="component" value="Unassembled WGS sequence"/>
</dbReference>
<evidence type="ECO:0000256" key="6">
    <source>
        <dbReference type="ARBA" id="ARBA00032976"/>
    </source>
</evidence>
<feature type="signal peptide" evidence="7">
    <location>
        <begin position="1"/>
        <end position="20"/>
    </location>
</feature>